<keyword evidence="6" id="KW-1185">Reference proteome</keyword>
<dbReference type="Pfam" id="PF01266">
    <property type="entry name" value="DAO"/>
    <property type="match status" value="1"/>
</dbReference>
<dbReference type="Gene3D" id="3.50.50.60">
    <property type="entry name" value="FAD/NAD(P)-binding domain"/>
    <property type="match status" value="1"/>
</dbReference>
<evidence type="ECO:0000256" key="3">
    <source>
        <dbReference type="ARBA" id="ARBA00023002"/>
    </source>
</evidence>
<dbReference type="Proteomes" id="UP001549145">
    <property type="component" value="Unassembled WGS sequence"/>
</dbReference>
<accession>A0ABV2L3P6</accession>
<dbReference type="SUPFAM" id="SSF51905">
    <property type="entry name" value="FAD/NAD(P)-binding domain"/>
    <property type="match status" value="1"/>
</dbReference>
<name>A0ABV2L3P6_9HYPH</name>
<dbReference type="InterPro" id="IPR012727">
    <property type="entry name" value="Gly_oxidase_ThiO"/>
</dbReference>
<evidence type="ECO:0000256" key="2">
    <source>
        <dbReference type="ARBA" id="ARBA00022977"/>
    </source>
</evidence>
<dbReference type="InterPro" id="IPR036188">
    <property type="entry name" value="FAD/NAD-bd_sf"/>
</dbReference>
<dbReference type="PANTHER" id="PTHR13847">
    <property type="entry name" value="SARCOSINE DEHYDROGENASE-RELATED"/>
    <property type="match status" value="1"/>
</dbReference>
<reference evidence="5 6" key="1">
    <citation type="submission" date="2024-06" db="EMBL/GenBank/DDBJ databases">
        <title>Genomic Encyclopedia of Type Strains, Phase IV (KMG-IV): sequencing the most valuable type-strain genomes for metagenomic binning, comparative biology and taxonomic classification.</title>
        <authorList>
            <person name="Goeker M."/>
        </authorList>
    </citation>
    <scope>NUCLEOTIDE SEQUENCE [LARGE SCALE GENOMIC DNA]</scope>
    <source>
        <strain evidence="5 6">DSM 21331</strain>
    </source>
</reference>
<evidence type="ECO:0000313" key="6">
    <source>
        <dbReference type="Proteomes" id="UP001549145"/>
    </source>
</evidence>
<dbReference type="Gene3D" id="3.30.9.10">
    <property type="entry name" value="D-Amino Acid Oxidase, subunit A, domain 2"/>
    <property type="match status" value="1"/>
</dbReference>
<organism evidence="5 6">
    <name type="scientific">Methylobacterium goesingense</name>
    <dbReference type="NCBI Taxonomy" id="243690"/>
    <lineage>
        <taxon>Bacteria</taxon>
        <taxon>Pseudomonadati</taxon>
        <taxon>Pseudomonadota</taxon>
        <taxon>Alphaproteobacteria</taxon>
        <taxon>Hyphomicrobiales</taxon>
        <taxon>Methylobacteriaceae</taxon>
        <taxon>Methylobacterium</taxon>
    </lineage>
</organism>
<comment type="caution">
    <text evidence="5">The sequence shown here is derived from an EMBL/GenBank/DDBJ whole genome shotgun (WGS) entry which is preliminary data.</text>
</comment>
<dbReference type="PANTHER" id="PTHR13847:SF289">
    <property type="entry name" value="GLYCINE OXIDASE"/>
    <property type="match status" value="1"/>
</dbReference>
<feature type="domain" description="FAD dependent oxidoreductase" evidence="4">
    <location>
        <begin position="27"/>
        <end position="374"/>
    </location>
</feature>
<dbReference type="SUPFAM" id="SSF54373">
    <property type="entry name" value="FAD-linked reductases, C-terminal domain"/>
    <property type="match status" value="1"/>
</dbReference>
<dbReference type="RefSeq" id="WP_238278733.1">
    <property type="nucleotide sequence ID" value="NZ_BPQL01000043.1"/>
</dbReference>
<dbReference type="EC" id="1.4.3.19" evidence="5"/>
<evidence type="ECO:0000259" key="4">
    <source>
        <dbReference type="Pfam" id="PF01266"/>
    </source>
</evidence>
<keyword evidence="3 5" id="KW-0560">Oxidoreductase</keyword>
<dbReference type="EMBL" id="JBEPMM010000004">
    <property type="protein sequence ID" value="MET3692455.1"/>
    <property type="molecule type" value="Genomic_DNA"/>
</dbReference>
<gene>
    <name evidence="5" type="ORF">ABID43_001991</name>
</gene>
<evidence type="ECO:0000313" key="5">
    <source>
        <dbReference type="EMBL" id="MET3692455.1"/>
    </source>
</evidence>
<evidence type="ECO:0000256" key="1">
    <source>
        <dbReference type="ARBA" id="ARBA00004948"/>
    </source>
</evidence>
<dbReference type="NCBIfam" id="TIGR02352">
    <property type="entry name" value="thiamin_ThiO"/>
    <property type="match status" value="1"/>
</dbReference>
<keyword evidence="2" id="KW-0784">Thiamine biosynthesis</keyword>
<sequence length="402" mass="41791">MPPNSPLNLRRTRGDALTAATVPARSDVVVVGAGLIGLSAAWRLAQGGRTVTVLERETVGAGASLAATGMLAPAAEHEPGSDPLLPLALESLARWPGFRDDLQAASGLDIDYREEGTLVLAIGRDEVERLRFRHDLQTRSGLEARWLSGPEVRAREPGLRPGISAGLHCAHDHQVDPSLVMAALVRACLGAGITIVEACPVEALDWSGGRVTGVRTARGAVRADVVLLASGAWSGQGGLLPESLALPVRPLRGQSLALRTTARTGTLSHMVWTEQVHMAPKGDGHLIVGATVEDCGYVPGVTAGGLYALLEGARRVLPGIEEMAVEALWSGFRPTSDDDAPIIDTLAPGLVVATGHHRNGYLLAPATADAVADLVGAGALPGYARAFGLARFGQAAERRASA</sequence>
<dbReference type="GO" id="GO:0043799">
    <property type="term" value="F:glycine oxidase activity"/>
    <property type="evidence" value="ECO:0007669"/>
    <property type="project" value="UniProtKB-EC"/>
</dbReference>
<proteinExistence type="predicted"/>
<comment type="pathway">
    <text evidence="1">Cofactor biosynthesis; thiamine diphosphate biosynthesis.</text>
</comment>
<dbReference type="InterPro" id="IPR006076">
    <property type="entry name" value="FAD-dep_OxRdtase"/>
</dbReference>
<protein>
    <submittedName>
        <fullName evidence="5">Glycine oxidase</fullName>
        <ecNumber evidence="5">1.4.3.19</ecNumber>
    </submittedName>
</protein>